<name>A0A066Z5D8_9ACTN</name>
<dbReference type="HOGENOM" id="CLU_3184758_0_0_11"/>
<feature type="region of interest" description="Disordered" evidence="1">
    <location>
        <begin position="1"/>
        <end position="46"/>
    </location>
</feature>
<comment type="caution">
    <text evidence="2">The sequence shown here is derived from an EMBL/GenBank/DDBJ whole genome shotgun (WGS) entry which is preliminary data.</text>
</comment>
<reference evidence="2 3" key="1">
    <citation type="submission" date="2014-05" db="EMBL/GenBank/DDBJ databases">
        <title>Draft Genome Sequence of Kitasatospora cheerisanensis KCTC 2395.</title>
        <authorList>
            <person name="Nam D.H."/>
        </authorList>
    </citation>
    <scope>NUCLEOTIDE SEQUENCE [LARGE SCALE GENOMIC DNA]</scope>
    <source>
        <strain evidence="2 3">KCTC 2395</strain>
    </source>
</reference>
<dbReference type="AlphaFoldDB" id="A0A066Z5D8"/>
<keyword evidence="3" id="KW-1185">Reference proteome</keyword>
<proteinExistence type="predicted"/>
<accession>A0A066Z5D8</accession>
<gene>
    <name evidence="2" type="ORF">KCH_29710</name>
</gene>
<dbReference type="Proteomes" id="UP000027178">
    <property type="component" value="Unassembled WGS sequence"/>
</dbReference>
<evidence type="ECO:0000313" key="3">
    <source>
        <dbReference type="Proteomes" id="UP000027178"/>
    </source>
</evidence>
<feature type="compositionally biased region" description="Basic and acidic residues" evidence="1">
    <location>
        <begin position="7"/>
        <end position="16"/>
    </location>
</feature>
<sequence>MRRTRRTREEVHRTDQRMPSLRPGYDGRSHQLPLDLGPDGERQRSL</sequence>
<dbReference type="EMBL" id="JNBY01000085">
    <property type="protein sequence ID" value="KDN85390.1"/>
    <property type="molecule type" value="Genomic_DNA"/>
</dbReference>
<evidence type="ECO:0000256" key="1">
    <source>
        <dbReference type="SAM" id="MobiDB-lite"/>
    </source>
</evidence>
<organism evidence="2 3">
    <name type="scientific">Kitasatospora cheerisanensis KCTC 2395</name>
    <dbReference type="NCBI Taxonomy" id="1348663"/>
    <lineage>
        <taxon>Bacteria</taxon>
        <taxon>Bacillati</taxon>
        <taxon>Actinomycetota</taxon>
        <taxon>Actinomycetes</taxon>
        <taxon>Kitasatosporales</taxon>
        <taxon>Streptomycetaceae</taxon>
        <taxon>Kitasatospora</taxon>
    </lineage>
</organism>
<evidence type="ECO:0000313" key="2">
    <source>
        <dbReference type="EMBL" id="KDN85390.1"/>
    </source>
</evidence>
<protein>
    <submittedName>
        <fullName evidence="2">Uncharacterized protein</fullName>
    </submittedName>
</protein>